<reference evidence="1" key="1">
    <citation type="submission" date="2022-03" db="EMBL/GenBank/DDBJ databases">
        <authorList>
            <person name="Tunstrom K."/>
        </authorList>
    </citation>
    <scope>NUCLEOTIDE SEQUENCE</scope>
</reference>
<dbReference type="EMBL" id="CAKOGL010000015">
    <property type="protein sequence ID" value="CAH2095239.1"/>
    <property type="molecule type" value="Genomic_DNA"/>
</dbReference>
<dbReference type="AlphaFoldDB" id="A0AAU9U602"/>
<protein>
    <submittedName>
        <fullName evidence="1">Uncharacterized protein</fullName>
    </submittedName>
</protein>
<accession>A0AAU9U602</accession>
<gene>
    <name evidence="1" type="ORF">EEDITHA_LOCUS10716</name>
</gene>
<dbReference type="Pfam" id="PF14598">
    <property type="entry name" value="PAS_11"/>
    <property type="match status" value="1"/>
</dbReference>
<organism evidence="1 2">
    <name type="scientific">Euphydryas editha</name>
    <name type="common">Edith's checkerspot</name>
    <dbReference type="NCBI Taxonomy" id="104508"/>
    <lineage>
        <taxon>Eukaryota</taxon>
        <taxon>Metazoa</taxon>
        <taxon>Ecdysozoa</taxon>
        <taxon>Arthropoda</taxon>
        <taxon>Hexapoda</taxon>
        <taxon>Insecta</taxon>
        <taxon>Pterygota</taxon>
        <taxon>Neoptera</taxon>
        <taxon>Endopterygota</taxon>
        <taxon>Lepidoptera</taxon>
        <taxon>Glossata</taxon>
        <taxon>Ditrysia</taxon>
        <taxon>Papilionoidea</taxon>
        <taxon>Nymphalidae</taxon>
        <taxon>Nymphalinae</taxon>
        <taxon>Euphydryas</taxon>
    </lineage>
</organism>
<proteinExistence type="predicted"/>
<name>A0AAU9U602_EUPED</name>
<evidence type="ECO:0000313" key="2">
    <source>
        <dbReference type="Proteomes" id="UP001153954"/>
    </source>
</evidence>
<keyword evidence="2" id="KW-1185">Reference proteome</keyword>
<dbReference type="Proteomes" id="UP001153954">
    <property type="component" value="Unassembled WGS sequence"/>
</dbReference>
<comment type="caution">
    <text evidence="1">The sequence shown here is derived from an EMBL/GenBank/DDBJ whole genome shotgun (WGS) entry which is preliminary data.</text>
</comment>
<evidence type="ECO:0000313" key="1">
    <source>
        <dbReference type="EMBL" id="CAH2095239.1"/>
    </source>
</evidence>
<sequence>MPSVSFTIKYNVVLCEGVVDITSKKIANSFLAFTLTQSEQERSCIALLRLQRRCGQFIWVHAVLQLKDNLENSQRPVIVCTNQVLR</sequence>